<name>A0A9N8EMN6_9STRA</name>
<organism evidence="1 2">
    <name type="scientific">Seminavis robusta</name>
    <dbReference type="NCBI Taxonomy" id="568900"/>
    <lineage>
        <taxon>Eukaryota</taxon>
        <taxon>Sar</taxon>
        <taxon>Stramenopiles</taxon>
        <taxon>Ochrophyta</taxon>
        <taxon>Bacillariophyta</taxon>
        <taxon>Bacillariophyceae</taxon>
        <taxon>Bacillariophycidae</taxon>
        <taxon>Naviculales</taxon>
        <taxon>Naviculaceae</taxon>
        <taxon>Seminavis</taxon>
    </lineage>
</organism>
<sequence>METTAFGFVERRMHLADSTTFPSFKKKAETVQSSFFNRPSIHGDELAGAKVIFELFIQRPGTKTMDMDGTVVAIQA</sequence>
<protein>
    <submittedName>
        <fullName evidence="1">Uncharacterized protein</fullName>
    </submittedName>
</protein>
<gene>
    <name evidence="1" type="ORF">SEMRO_1186_G250280.1</name>
</gene>
<accession>A0A9N8EMN6</accession>
<dbReference type="EMBL" id="CAICTM010001184">
    <property type="protein sequence ID" value="CAB9521330.1"/>
    <property type="molecule type" value="Genomic_DNA"/>
</dbReference>
<comment type="caution">
    <text evidence="1">The sequence shown here is derived from an EMBL/GenBank/DDBJ whole genome shotgun (WGS) entry which is preliminary data.</text>
</comment>
<evidence type="ECO:0000313" key="1">
    <source>
        <dbReference type="EMBL" id="CAB9521330.1"/>
    </source>
</evidence>
<dbReference type="Proteomes" id="UP001153069">
    <property type="component" value="Unassembled WGS sequence"/>
</dbReference>
<reference evidence="1" key="1">
    <citation type="submission" date="2020-06" db="EMBL/GenBank/DDBJ databases">
        <authorList>
            <consortium name="Plant Systems Biology data submission"/>
        </authorList>
    </citation>
    <scope>NUCLEOTIDE SEQUENCE</scope>
    <source>
        <strain evidence="1">D6</strain>
    </source>
</reference>
<keyword evidence="2" id="KW-1185">Reference proteome</keyword>
<evidence type="ECO:0000313" key="2">
    <source>
        <dbReference type="Proteomes" id="UP001153069"/>
    </source>
</evidence>
<dbReference type="AlphaFoldDB" id="A0A9N8EMN6"/>
<proteinExistence type="predicted"/>